<evidence type="ECO:0000256" key="1">
    <source>
        <dbReference type="SAM" id="MobiDB-lite"/>
    </source>
</evidence>
<proteinExistence type="predicted"/>
<evidence type="ECO:0000313" key="3">
    <source>
        <dbReference type="Proteomes" id="UP000078486"/>
    </source>
</evidence>
<organism evidence="2 3">
    <name type="scientific">Termitidicoccus mucosus</name>
    <dbReference type="NCBI Taxonomy" id="1184151"/>
    <lineage>
        <taxon>Bacteria</taxon>
        <taxon>Pseudomonadati</taxon>
        <taxon>Verrucomicrobiota</taxon>
        <taxon>Opitutia</taxon>
        <taxon>Opitutales</taxon>
        <taxon>Opitutaceae</taxon>
        <taxon>Termitidicoccus</taxon>
    </lineage>
</organism>
<dbReference type="Proteomes" id="UP000078486">
    <property type="component" value="Unassembled WGS sequence"/>
</dbReference>
<comment type="caution">
    <text evidence="2">The sequence shown here is derived from an EMBL/GenBank/DDBJ whole genome shotgun (WGS) entry which is preliminary data.</text>
</comment>
<sequence length="147" mass="16642">MSPGADRLETYDEAMNMLRWLGEQLPREWPPELPPEDTPDFWFTACKHEFATRKAISAKMRRLAASDTSFDLSALEAWLVRRRIEWAAQLALAAAQTGKAPGMGLREFLAYLLADSWETDGCQGLWKHAERDGKPHPENPDGLHPLP</sequence>
<keyword evidence="3" id="KW-1185">Reference proteome</keyword>
<feature type="compositionally biased region" description="Basic and acidic residues" evidence="1">
    <location>
        <begin position="128"/>
        <end position="141"/>
    </location>
</feature>
<gene>
    <name evidence="2" type="ORF">AW736_13820</name>
</gene>
<evidence type="ECO:0000313" key="2">
    <source>
        <dbReference type="EMBL" id="OAM89324.1"/>
    </source>
</evidence>
<reference evidence="2 3" key="1">
    <citation type="submission" date="2016-01" db="EMBL/GenBank/DDBJ databases">
        <title>High potential of lignocellulose degradation of a new Verrucomicrobia species.</title>
        <authorList>
            <person name="Wang Y."/>
            <person name="Shi Y."/>
            <person name="Qiu Z."/>
            <person name="Liu S."/>
            <person name="Yang H."/>
        </authorList>
    </citation>
    <scope>NUCLEOTIDE SEQUENCE [LARGE SCALE GENOMIC DNA]</scope>
    <source>
        <strain evidence="2 3">TSB47</strain>
    </source>
</reference>
<feature type="region of interest" description="Disordered" evidence="1">
    <location>
        <begin position="128"/>
        <end position="147"/>
    </location>
</feature>
<dbReference type="EMBL" id="LRRQ01000099">
    <property type="protein sequence ID" value="OAM89324.1"/>
    <property type="molecule type" value="Genomic_DNA"/>
</dbReference>
<name>A0A178IH53_9BACT</name>
<dbReference type="STRING" id="1184151.AW736_13820"/>
<protein>
    <submittedName>
        <fullName evidence="2">Uncharacterized protein</fullName>
    </submittedName>
</protein>
<dbReference type="AlphaFoldDB" id="A0A178IH53"/>
<accession>A0A178IH53</accession>
<dbReference type="RefSeq" id="WP_068770773.1">
    <property type="nucleotide sequence ID" value="NZ_CP109796.1"/>
</dbReference>